<organism evidence="2 3">
    <name type="scientific">Candidatus Scatosoma pullistercoris</name>
    <dbReference type="NCBI Taxonomy" id="2840934"/>
    <lineage>
        <taxon>Bacteria</taxon>
        <taxon>Bacillati</taxon>
        <taxon>Bacillota</taxon>
        <taxon>Clostridia</taxon>
        <taxon>Candidatus Scatosoma</taxon>
    </lineage>
</organism>
<evidence type="ECO:0000313" key="2">
    <source>
        <dbReference type="EMBL" id="HIU58834.1"/>
    </source>
</evidence>
<comment type="caution">
    <text evidence="2">The sequence shown here is derived from an EMBL/GenBank/DDBJ whole genome shotgun (WGS) entry which is preliminary data.</text>
</comment>
<reference evidence="2" key="2">
    <citation type="journal article" date="2021" name="PeerJ">
        <title>Extensive microbial diversity within the chicken gut microbiome revealed by metagenomics and culture.</title>
        <authorList>
            <person name="Gilroy R."/>
            <person name="Ravi A."/>
            <person name="Getino M."/>
            <person name="Pursley I."/>
            <person name="Horton D.L."/>
            <person name="Alikhan N.F."/>
            <person name="Baker D."/>
            <person name="Gharbi K."/>
            <person name="Hall N."/>
            <person name="Watson M."/>
            <person name="Adriaenssens E.M."/>
            <person name="Foster-Nyarko E."/>
            <person name="Jarju S."/>
            <person name="Secka A."/>
            <person name="Antonio M."/>
            <person name="Oren A."/>
            <person name="Chaudhuri R.R."/>
            <person name="La Ragione R."/>
            <person name="Hildebrand F."/>
            <person name="Pallen M.J."/>
        </authorList>
    </citation>
    <scope>NUCLEOTIDE SEQUENCE</scope>
    <source>
        <strain evidence="2">11687</strain>
    </source>
</reference>
<name>A0A9D1SFU7_9FIRM</name>
<gene>
    <name evidence="2" type="ORF">IAC57_01910</name>
</gene>
<feature type="transmembrane region" description="Helical" evidence="1">
    <location>
        <begin position="24"/>
        <end position="43"/>
    </location>
</feature>
<dbReference type="AlphaFoldDB" id="A0A9D1SFU7"/>
<protein>
    <submittedName>
        <fullName evidence="2">Uncharacterized protein</fullName>
    </submittedName>
</protein>
<dbReference type="Proteomes" id="UP000824081">
    <property type="component" value="Unassembled WGS sequence"/>
</dbReference>
<sequence>MVVLLCFTALVGLANILLNGNFELIFLYLLFMVVSVPTIYFNYSLCKLENKWHSLWRERTPCDGEPSVVRLKTGKIGEWGAFILGLILALIPSI</sequence>
<evidence type="ECO:0000256" key="1">
    <source>
        <dbReference type="SAM" id="Phobius"/>
    </source>
</evidence>
<keyword evidence="1" id="KW-0472">Membrane</keyword>
<accession>A0A9D1SFU7</accession>
<reference evidence="2" key="1">
    <citation type="submission" date="2020-10" db="EMBL/GenBank/DDBJ databases">
        <authorList>
            <person name="Gilroy R."/>
        </authorList>
    </citation>
    <scope>NUCLEOTIDE SEQUENCE</scope>
    <source>
        <strain evidence="2">11687</strain>
    </source>
</reference>
<dbReference type="EMBL" id="DVMZ01000053">
    <property type="protein sequence ID" value="HIU58834.1"/>
    <property type="molecule type" value="Genomic_DNA"/>
</dbReference>
<evidence type="ECO:0000313" key="3">
    <source>
        <dbReference type="Proteomes" id="UP000824081"/>
    </source>
</evidence>
<keyword evidence="1" id="KW-1133">Transmembrane helix</keyword>
<proteinExistence type="predicted"/>
<keyword evidence="1" id="KW-0812">Transmembrane</keyword>